<evidence type="ECO:0000256" key="3">
    <source>
        <dbReference type="ARBA" id="ARBA00023136"/>
    </source>
</evidence>
<evidence type="ECO:0000313" key="6">
    <source>
        <dbReference type="EMBL" id="CAB3810341.1"/>
    </source>
</evidence>
<dbReference type="AlphaFoldDB" id="A0A6J5H7J3"/>
<dbReference type="InterPro" id="IPR036259">
    <property type="entry name" value="MFS_trans_sf"/>
</dbReference>
<keyword evidence="7" id="KW-1185">Reference proteome</keyword>
<evidence type="ECO:0000256" key="4">
    <source>
        <dbReference type="SAM" id="Phobius"/>
    </source>
</evidence>
<accession>A0A6J5H7J3</accession>
<keyword evidence="3 4" id="KW-0472">Membrane</keyword>
<evidence type="ECO:0000256" key="2">
    <source>
        <dbReference type="ARBA" id="ARBA00022989"/>
    </source>
</evidence>
<reference evidence="6 7" key="1">
    <citation type="submission" date="2020-04" db="EMBL/GenBank/DDBJ databases">
        <authorList>
            <person name="De Canck E."/>
        </authorList>
    </citation>
    <scope>NUCLEOTIDE SEQUENCE [LARGE SCALE GENOMIC DNA]</scope>
    <source>
        <strain evidence="6 7">LMG 28688</strain>
    </source>
</reference>
<dbReference type="Proteomes" id="UP000494119">
    <property type="component" value="Unassembled WGS sequence"/>
</dbReference>
<dbReference type="EMBL" id="CADIKL010000086">
    <property type="protein sequence ID" value="CAB3810341.1"/>
    <property type="molecule type" value="Genomic_DNA"/>
</dbReference>
<evidence type="ECO:0000259" key="5">
    <source>
        <dbReference type="PROSITE" id="PS50850"/>
    </source>
</evidence>
<dbReference type="Gene3D" id="1.20.1250.20">
    <property type="entry name" value="MFS general substrate transporter like domains"/>
    <property type="match status" value="1"/>
</dbReference>
<organism evidence="6 7">
    <name type="scientific">Paraburkholderia caffeinitolerans</name>
    <dbReference type="NCBI Taxonomy" id="1723730"/>
    <lineage>
        <taxon>Bacteria</taxon>
        <taxon>Pseudomonadati</taxon>
        <taxon>Pseudomonadota</taxon>
        <taxon>Betaproteobacteria</taxon>
        <taxon>Burkholderiales</taxon>
        <taxon>Burkholderiaceae</taxon>
        <taxon>Paraburkholderia</taxon>
    </lineage>
</organism>
<feature type="transmembrane region" description="Helical" evidence="4">
    <location>
        <begin position="72"/>
        <end position="94"/>
    </location>
</feature>
<gene>
    <name evidence="6" type="ORF">LMG28688_07228</name>
</gene>
<keyword evidence="2 4" id="KW-1133">Transmembrane helix</keyword>
<feature type="transmembrane region" description="Helical" evidence="4">
    <location>
        <begin position="37"/>
        <end position="60"/>
    </location>
</feature>
<name>A0A6J5H7J3_9BURK</name>
<feature type="transmembrane region" description="Helical" evidence="4">
    <location>
        <begin position="114"/>
        <end position="137"/>
    </location>
</feature>
<evidence type="ECO:0000313" key="7">
    <source>
        <dbReference type="Proteomes" id="UP000494119"/>
    </source>
</evidence>
<proteinExistence type="predicted"/>
<dbReference type="InterPro" id="IPR020846">
    <property type="entry name" value="MFS_dom"/>
</dbReference>
<keyword evidence="1 4" id="KW-0812">Transmembrane</keyword>
<sequence>MSIVMASAFAAGFSLPGSVLRAVGGVLADKFGAHSVTWWGLWVAWICLFILSYPATDFVIHTIDGTETLHISMPLAGFVALTFVLGGVLAFGMASTFKYVADDFPTNMGVVTGVVGLAGGLGGFLLPILFGVLLDLLKIRSSCFMLLYGVVWVSLILIYISEIKRASILGVARQ</sequence>
<evidence type="ECO:0000256" key="1">
    <source>
        <dbReference type="ARBA" id="ARBA00022692"/>
    </source>
</evidence>
<feature type="transmembrane region" description="Helical" evidence="4">
    <location>
        <begin position="144"/>
        <end position="161"/>
    </location>
</feature>
<protein>
    <recommendedName>
        <fullName evidence="5">Major facilitator superfamily (MFS) profile domain-containing protein</fullName>
    </recommendedName>
</protein>
<dbReference type="GO" id="GO:0022857">
    <property type="term" value="F:transmembrane transporter activity"/>
    <property type="evidence" value="ECO:0007669"/>
    <property type="project" value="InterPro"/>
</dbReference>
<dbReference type="PROSITE" id="PS50850">
    <property type="entry name" value="MFS"/>
    <property type="match status" value="1"/>
</dbReference>
<feature type="domain" description="Major facilitator superfamily (MFS) profile" evidence="5">
    <location>
        <begin position="1"/>
        <end position="166"/>
    </location>
</feature>
<dbReference type="SUPFAM" id="SSF103473">
    <property type="entry name" value="MFS general substrate transporter"/>
    <property type="match status" value="1"/>
</dbReference>